<reference evidence="1 2" key="1">
    <citation type="journal article" date="2020" name="Cell">
        <title>Large-Scale Comparative Analyses of Tick Genomes Elucidate Their Genetic Diversity and Vector Capacities.</title>
        <authorList>
            <consortium name="Tick Genome and Microbiome Consortium (TIGMIC)"/>
            <person name="Jia N."/>
            <person name="Wang J."/>
            <person name="Shi W."/>
            <person name="Du L."/>
            <person name="Sun Y."/>
            <person name="Zhan W."/>
            <person name="Jiang J.F."/>
            <person name="Wang Q."/>
            <person name="Zhang B."/>
            <person name="Ji P."/>
            <person name="Bell-Sakyi L."/>
            <person name="Cui X.M."/>
            <person name="Yuan T.T."/>
            <person name="Jiang B.G."/>
            <person name="Yang W.F."/>
            <person name="Lam T.T."/>
            <person name="Chang Q.C."/>
            <person name="Ding S.J."/>
            <person name="Wang X.J."/>
            <person name="Zhu J.G."/>
            <person name="Ruan X.D."/>
            <person name="Zhao L."/>
            <person name="Wei J.T."/>
            <person name="Ye R.Z."/>
            <person name="Que T.C."/>
            <person name="Du C.H."/>
            <person name="Zhou Y.H."/>
            <person name="Cheng J.X."/>
            <person name="Dai P.F."/>
            <person name="Guo W.B."/>
            <person name="Han X.H."/>
            <person name="Huang E.J."/>
            <person name="Li L.F."/>
            <person name="Wei W."/>
            <person name="Gao Y.C."/>
            <person name="Liu J.Z."/>
            <person name="Shao H.Z."/>
            <person name="Wang X."/>
            <person name="Wang C.C."/>
            <person name="Yang T.C."/>
            <person name="Huo Q.B."/>
            <person name="Li W."/>
            <person name="Chen H.Y."/>
            <person name="Chen S.E."/>
            <person name="Zhou L.G."/>
            <person name="Ni X.B."/>
            <person name="Tian J.H."/>
            <person name="Sheng Y."/>
            <person name="Liu T."/>
            <person name="Pan Y.S."/>
            <person name="Xia L.Y."/>
            <person name="Li J."/>
            <person name="Zhao F."/>
            <person name="Cao W.C."/>
        </authorList>
    </citation>
    <scope>NUCLEOTIDE SEQUENCE [LARGE SCALE GENOMIC DNA]</scope>
    <source>
        <strain evidence="1">HaeL-2018</strain>
    </source>
</reference>
<organism evidence="1 2">
    <name type="scientific">Haemaphysalis longicornis</name>
    <name type="common">Bush tick</name>
    <dbReference type="NCBI Taxonomy" id="44386"/>
    <lineage>
        <taxon>Eukaryota</taxon>
        <taxon>Metazoa</taxon>
        <taxon>Ecdysozoa</taxon>
        <taxon>Arthropoda</taxon>
        <taxon>Chelicerata</taxon>
        <taxon>Arachnida</taxon>
        <taxon>Acari</taxon>
        <taxon>Parasitiformes</taxon>
        <taxon>Ixodida</taxon>
        <taxon>Ixodoidea</taxon>
        <taxon>Ixodidae</taxon>
        <taxon>Haemaphysalinae</taxon>
        <taxon>Haemaphysalis</taxon>
    </lineage>
</organism>
<evidence type="ECO:0000313" key="1">
    <source>
        <dbReference type="EMBL" id="KAH9384982.1"/>
    </source>
</evidence>
<evidence type="ECO:0000313" key="2">
    <source>
        <dbReference type="Proteomes" id="UP000821853"/>
    </source>
</evidence>
<comment type="caution">
    <text evidence="1">The sequence shown here is derived from an EMBL/GenBank/DDBJ whole genome shotgun (WGS) entry which is preliminary data.</text>
</comment>
<dbReference type="AlphaFoldDB" id="A0A9J6HAW8"/>
<dbReference type="CDD" id="cd00303">
    <property type="entry name" value="retropepsin_like"/>
    <property type="match status" value="1"/>
</dbReference>
<name>A0A9J6HAW8_HAELO</name>
<dbReference type="EMBL" id="JABSTR010003603">
    <property type="protein sequence ID" value="KAH9384982.1"/>
    <property type="molecule type" value="Genomic_DNA"/>
</dbReference>
<dbReference type="Proteomes" id="UP000821853">
    <property type="component" value="Unassembled WGS sequence"/>
</dbReference>
<dbReference type="VEuPathDB" id="VectorBase:HLOH_049005"/>
<gene>
    <name evidence="1" type="ORF">HPB48_027018</name>
</gene>
<dbReference type="Gene3D" id="2.40.70.10">
    <property type="entry name" value="Acid Proteases"/>
    <property type="match status" value="1"/>
</dbReference>
<sequence length="120" mass="13575">MRPQDRKLDSADIPVTVDSHSVMALVDIGIDFSVIRCELGTKLKKGTTLWYLQQIRTAGSHLVTPIGACTERIQIRGVHFPGSFHVLRQCSKQLTLRLDFLHEYGTIIDLREFLVTIGNR</sequence>
<dbReference type="InterPro" id="IPR021109">
    <property type="entry name" value="Peptidase_aspartic_dom_sf"/>
</dbReference>
<keyword evidence="2" id="KW-1185">Reference proteome</keyword>
<accession>A0A9J6HAW8</accession>
<dbReference type="SUPFAM" id="SSF50630">
    <property type="entry name" value="Acid proteases"/>
    <property type="match status" value="1"/>
</dbReference>
<protein>
    <submittedName>
        <fullName evidence="1">Uncharacterized protein</fullName>
    </submittedName>
</protein>
<proteinExistence type="predicted"/>